<dbReference type="EMBL" id="CAWUPB010001173">
    <property type="protein sequence ID" value="CAK7348465.1"/>
    <property type="molecule type" value="Genomic_DNA"/>
</dbReference>
<accession>A0AAV1SBV0</accession>
<organism evidence="2 3">
    <name type="scientific">Dovyalis caffra</name>
    <dbReference type="NCBI Taxonomy" id="77055"/>
    <lineage>
        <taxon>Eukaryota</taxon>
        <taxon>Viridiplantae</taxon>
        <taxon>Streptophyta</taxon>
        <taxon>Embryophyta</taxon>
        <taxon>Tracheophyta</taxon>
        <taxon>Spermatophyta</taxon>
        <taxon>Magnoliopsida</taxon>
        <taxon>eudicotyledons</taxon>
        <taxon>Gunneridae</taxon>
        <taxon>Pentapetalae</taxon>
        <taxon>rosids</taxon>
        <taxon>fabids</taxon>
        <taxon>Malpighiales</taxon>
        <taxon>Salicaceae</taxon>
        <taxon>Flacourtieae</taxon>
        <taxon>Dovyalis</taxon>
    </lineage>
</organism>
<dbReference type="AlphaFoldDB" id="A0AAV1SBV0"/>
<feature type="non-terminal residue" evidence="2">
    <location>
        <position position="1"/>
    </location>
</feature>
<reference evidence="2 3" key="1">
    <citation type="submission" date="2024-01" db="EMBL/GenBank/DDBJ databases">
        <authorList>
            <person name="Waweru B."/>
        </authorList>
    </citation>
    <scope>NUCLEOTIDE SEQUENCE [LARGE SCALE GENOMIC DNA]</scope>
</reference>
<dbReference type="Proteomes" id="UP001314170">
    <property type="component" value="Unassembled WGS sequence"/>
</dbReference>
<protein>
    <submittedName>
        <fullName evidence="2">Uncharacterized protein</fullName>
    </submittedName>
</protein>
<evidence type="ECO:0000313" key="3">
    <source>
        <dbReference type="Proteomes" id="UP001314170"/>
    </source>
</evidence>
<evidence type="ECO:0000256" key="1">
    <source>
        <dbReference type="SAM" id="MobiDB-lite"/>
    </source>
</evidence>
<feature type="region of interest" description="Disordered" evidence="1">
    <location>
        <begin position="75"/>
        <end position="97"/>
    </location>
</feature>
<sequence length="97" mass="11159">SIPIFPCNVLMELVRMVSYQNAQLTRLVVQQQQKKKERLILIKTALSLCTPNWTRCYEKDFGMSRPMRMLNGPFVSWGGEGEDEQNNEAAAVREDPL</sequence>
<gene>
    <name evidence="2" type="ORF">DCAF_LOCUS21164</name>
</gene>
<proteinExistence type="predicted"/>
<keyword evidence="3" id="KW-1185">Reference proteome</keyword>
<name>A0AAV1SBV0_9ROSI</name>
<comment type="caution">
    <text evidence="2">The sequence shown here is derived from an EMBL/GenBank/DDBJ whole genome shotgun (WGS) entry which is preliminary data.</text>
</comment>
<evidence type="ECO:0000313" key="2">
    <source>
        <dbReference type="EMBL" id="CAK7348465.1"/>
    </source>
</evidence>